<dbReference type="EMBL" id="JAACJK010000067">
    <property type="protein sequence ID" value="KAF5334651.1"/>
    <property type="molecule type" value="Genomic_DNA"/>
</dbReference>
<name>A0A8H5C500_9AGAR</name>
<dbReference type="Proteomes" id="UP000541558">
    <property type="component" value="Unassembled WGS sequence"/>
</dbReference>
<feature type="compositionally biased region" description="Acidic residues" evidence="1">
    <location>
        <begin position="1"/>
        <end position="52"/>
    </location>
</feature>
<gene>
    <name evidence="2" type="ORF">D9611_011953</name>
</gene>
<protein>
    <submittedName>
        <fullName evidence="2">Uncharacterized protein</fullName>
    </submittedName>
</protein>
<keyword evidence="3" id="KW-1185">Reference proteome</keyword>
<sequence length="84" mass="9899">MGTGEEEEENAEENEENEKNEEENMEEEEDKEDRDEHEDKDEDEHEDEDEPEVIVVSTSPLTSTLGWHLTSTRPNFMFPKATNW</sequence>
<feature type="region of interest" description="Disordered" evidence="1">
    <location>
        <begin position="1"/>
        <end position="59"/>
    </location>
</feature>
<accession>A0A8H5C500</accession>
<comment type="caution">
    <text evidence="2">The sequence shown here is derived from an EMBL/GenBank/DDBJ whole genome shotgun (WGS) entry which is preliminary data.</text>
</comment>
<proteinExistence type="predicted"/>
<evidence type="ECO:0000256" key="1">
    <source>
        <dbReference type="SAM" id="MobiDB-lite"/>
    </source>
</evidence>
<reference evidence="2 3" key="1">
    <citation type="journal article" date="2020" name="ISME J.">
        <title>Uncovering the hidden diversity of litter-decomposition mechanisms in mushroom-forming fungi.</title>
        <authorList>
            <person name="Floudas D."/>
            <person name="Bentzer J."/>
            <person name="Ahren D."/>
            <person name="Johansson T."/>
            <person name="Persson P."/>
            <person name="Tunlid A."/>
        </authorList>
    </citation>
    <scope>NUCLEOTIDE SEQUENCE [LARGE SCALE GENOMIC DNA]</scope>
    <source>
        <strain evidence="2 3">CBS 175.51</strain>
    </source>
</reference>
<dbReference type="AlphaFoldDB" id="A0A8H5C500"/>
<evidence type="ECO:0000313" key="3">
    <source>
        <dbReference type="Proteomes" id="UP000541558"/>
    </source>
</evidence>
<organism evidence="2 3">
    <name type="scientific">Ephemerocybe angulata</name>
    <dbReference type="NCBI Taxonomy" id="980116"/>
    <lineage>
        <taxon>Eukaryota</taxon>
        <taxon>Fungi</taxon>
        <taxon>Dikarya</taxon>
        <taxon>Basidiomycota</taxon>
        <taxon>Agaricomycotina</taxon>
        <taxon>Agaricomycetes</taxon>
        <taxon>Agaricomycetidae</taxon>
        <taxon>Agaricales</taxon>
        <taxon>Agaricineae</taxon>
        <taxon>Psathyrellaceae</taxon>
        <taxon>Ephemerocybe</taxon>
    </lineage>
</organism>
<evidence type="ECO:0000313" key="2">
    <source>
        <dbReference type="EMBL" id="KAF5334651.1"/>
    </source>
</evidence>